<keyword evidence="4" id="KW-1185">Reference proteome</keyword>
<name>A0AAD1Y2Q3_EUPCR</name>
<feature type="region of interest" description="Disordered" evidence="1">
    <location>
        <begin position="376"/>
        <end position="417"/>
    </location>
</feature>
<proteinExistence type="predicted"/>
<keyword evidence="2" id="KW-1133">Transmembrane helix</keyword>
<accession>A0AAD1Y2Q3</accession>
<evidence type="ECO:0000256" key="2">
    <source>
        <dbReference type="SAM" id="Phobius"/>
    </source>
</evidence>
<keyword evidence="2" id="KW-0472">Membrane</keyword>
<keyword evidence="2" id="KW-0812">Transmembrane</keyword>
<reference evidence="3" key="1">
    <citation type="submission" date="2023-07" db="EMBL/GenBank/DDBJ databases">
        <authorList>
            <consortium name="AG Swart"/>
            <person name="Singh M."/>
            <person name="Singh A."/>
            <person name="Seah K."/>
            <person name="Emmerich C."/>
        </authorList>
    </citation>
    <scope>NUCLEOTIDE SEQUENCE</scope>
    <source>
        <strain evidence="3">DP1</strain>
    </source>
</reference>
<evidence type="ECO:0000313" key="4">
    <source>
        <dbReference type="Proteomes" id="UP001295684"/>
    </source>
</evidence>
<dbReference type="Proteomes" id="UP001295684">
    <property type="component" value="Unassembled WGS sequence"/>
</dbReference>
<organism evidence="3 4">
    <name type="scientific">Euplotes crassus</name>
    <dbReference type="NCBI Taxonomy" id="5936"/>
    <lineage>
        <taxon>Eukaryota</taxon>
        <taxon>Sar</taxon>
        <taxon>Alveolata</taxon>
        <taxon>Ciliophora</taxon>
        <taxon>Intramacronucleata</taxon>
        <taxon>Spirotrichea</taxon>
        <taxon>Hypotrichia</taxon>
        <taxon>Euplotida</taxon>
        <taxon>Euplotidae</taxon>
        <taxon>Moneuplotes</taxon>
    </lineage>
</organism>
<sequence length="664" mass="76416">MANKIFTKASKYLLRTVKGVDMYPKTITFTFKGQEEFKTLFGGIISLIIKIVILLYSIQMISIMITNKNSSKNVNTTVQNILNDTEPINLTDTKFQFAIRATIDGIDFDMFNEPSYATAAITQFYVNQTSSNPFENLLGVSNQTPISVSRCGNNFRYDNQQEIDYLKLSEFYCPDSRNFSVLGNILSETVSYFSFRITRCNNATSTVTCQSNTTINSILKKVQIRVYIVNTYFDFEDYDNPIKTYLDGRFLYDIMPGFSQNIGIRLQKNEAEIQDDYLAFAPGGDSKEFIGIDTAIERLATEENYDGDLLNVVFTKDSSSKSYERSVFTVLEAFGNIGGLLEIFTIVGGLIVSLFAERLFFYTIFSKMYQVEEPKDKQEERRNYSQRMVSSQDEEEEHKDIDNDQYHSETPKEELTNQAKEVINRRTKYGWKFTDLLYNILMKCIISPFMICCKKRAFNSSGCLKCLFCCCINRRNKLNLMKRVEFYSKGEDKYAHEFDAVKFSKNMRHLETLVASLLDDSEKFIITHQKPNVLTLDDSDSNSDHEGIQQPKLFDEEAKKKLYRAKVKRFMDKYMNEEWTERDYQLCSGIFSKNPLKNSKIKVMMSTPPSSRPLLPTNPPTNLPPEESKHPVQPLKPAPQLFISRASIYSVHSPKSKISSVNEV</sequence>
<feature type="region of interest" description="Disordered" evidence="1">
    <location>
        <begin position="605"/>
        <end position="634"/>
    </location>
</feature>
<dbReference type="EMBL" id="CAMPGE010026586">
    <property type="protein sequence ID" value="CAI2384266.1"/>
    <property type="molecule type" value="Genomic_DNA"/>
</dbReference>
<comment type="caution">
    <text evidence="3">The sequence shown here is derived from an EMBL/GenBank/DDBJ whole genome shotgun (WGS) entry which is preliminary data.</text>
</comment>
<dbReference type="PANTHER" id="PTHR31398:SF0">
    <property type="entry name" value="MEIOTIC NUCLEAR DIVISION PROTEIN 1 HOMOLOG"/>
    <property type="match status" value="1"/>
</dbReference>
<feature type="transmembrane region" description="Helical" evidence="2">
    <location>
        <begin position="40"/>
        <end position="65"/>
    </location>
</feature>
<dbReference type="GO" id="GO:0005634">
    <property type="term" value="C:nucleus"/>
    <property type="evidence" value="ECO:0007669"/>
    <property type="project" value="TreeGrafter"/>
</dbReference>
<feature type="compositionally biased region" description="Low complexity" evidence="1">
    <location>
        <begin position="606"/>
        <end position="615"/>
    </location>
</feature>
<evidence type="ECO:0000256" key="1">
    <source>
        <dbReference type="SAM" id="MobiDB-lite"/>
    </source>
</evidence>
<gene>
    <name evidence="3" type="ORF">ECRASSUSDP1_LOCUS25789</name>
</gene>
<dbReference type="PANTHER" id="PTHR31398">
    <property type="entry name" value="MEIOTIC NUCLEAR DIVISION PROTEIN 1 HOMOLOG"/>
    <property type="match status" value="1"/>
</dbReference>
<dbReference type="GO" id="GO:0007131">
    <property type="term" value="P:reciprocal meiotic recombination"/>
    <property type="evidence" value="ECO:0007669"/>
    <property type="project" value="TreeGrafter"/>
</dbReference>
<dbReference type="AlphaFoldDB" id="A0AAD1Y2Q3"/>
<feature type="compositionally biased region" description="Basic and acidic residues" evidence="1">
    <location>
        <begin position="398"/>
        <end position="415"/>
    </location>
</feature>
<protein>
    <submittedName>
        <fullName evidence="3">Uncharacterized protein</fullName>
    </submittedName>
</protein>
<evidence type="ECO:0000313" key="3">
    <source>
        <dbReference type="EMBL" id="CAI2384266.1"/>
    </source>
</evidence>